<comment type="caution">
    <text evidence="2">The sequence shown here is derived from an EMBL/GenBank/DDBJ whole genome shotgun (WGS) entry which is preliminary data.</text>
</comment>
<keyword evidence="3" id="KW-1185">Reference proteome</keyword>
<dbReference type="CDD" id="cd03801">
    <property type="entry name" value="GT4_PimA-like"/>
    <property type="match status" value="1"/>
</dbReference>
<feature type="domain" description="Glycosyl transferase family 1" evidence="1">
    <location>
        <begin position="220"/>
        <end position="314"/>
    </location>
</feature>
<dbReference type="Gene3D" id="3.40.50.11090">
    <property type="match status" value="1"/>
</dbReference>
<proteinExistence type="predicted"/>
<dbReference type="RefSeq" id="WP_120602570.1">
    <property type="nucleotide sequence ID" value="NZ_JABFJX010000012.1"/>
</dbReference>
<dbReference type="Gene3D" id="3.40.50.2000">
    <property type="entry name" value="Glycogen Phosphorylase B"/>
    <property type="match status" value="1"/>
</dbReference>
<dbReference type="EMBL" id="RAWE01000030">
    <property type="protein sequence ID" value="RKH04293.1"/>
    <property type="molecule type" value="Genomic_DNA"/>
</dbReference>
<dbReference type="GO" id="GO:0016757">
    <property type="term" value="F:glycosyltransferase activity"/>
    <property type="evidence" value="ECO:0007669"/>
    <property type="project" value="InterPro"/>
</dbReference>
<accession>A0A3A8K818</accession>
<keyword evidence="2" id="KW-0808">Transferase</keyword>
<reference evidence="3" key="1">
    <citation type="submission" date="2018-09" db="EMBL/GenBank/DDBJ databases">
        <authorList>
            <person name="Livingstone P.G."/>
            <person name="Whitworth D.E."/>
        </authorList>
    </citation>
    <scope>NUCLEOTIDE SEQUENCE [LARGE SCALE GENOMIC DNA]</scope>
    <source>
        <strain evidence="3">CA043D</strain>
    </source>
</reference>
<dbReference type="Proteomes" id="UP000268313">
    <property type="component" value="Unassembled WGS sequence"/>
</dbReference>
<organism evidence="2 3">
    <name type="scientific">Corallococcus carmarthensis</name>
    <dbReference type="NCBI Taxonomy" id="2316728"/>
    <lineage>
        <taxon>Bacteria</taxon>
        <taxon>Pseudomonadati</taxon>
        <taxon>Myxococcota</taxon>
        <taxon>Myxococcia</taxon>
        <taxon>Myxococcales</taxon>
        <taxon>Cystobacterineae</taxon>
        <taxon>Myxococcaceae</taxon>
        <taxon>Corallococcus</taxon>
    </lineage>
</organism>
<protein>
    <submittedName>
        <fullName evidence="2">Glycosyltransferase family 1 protein</fullName>
    </submittedName>
</protein>
<dbReference type="OrthoDB" id="9797829at2"/>
<dbReference type="InterPro" id="IPR001296">
    <property type="entry name" value="Glyco_trans_1"/>
</dbReference>
<dbReference type="SUPFAM" id="SSF53756">
    <property type="entry name" value="UDP-Glycosyltransferase/glycogen phosphorylase"/>
    <property type="match status" value="1"/>
</dbReference>
<gene>
    <name evidence="2" type="ORF">D7X32_11500</name>
</gene>
<evidence type="ECO:0000259" key="1">
    <source>
        <dbReference type="Pfam" id="PF00534"/>
    </source>
</evidence>
<evidence type="ECO:0000313" key="2">
    <source>
        <dbReference type="EMBL" id="RKH04293.1"/>
    </source>
</evidence>
<name>A0A3A8K818_9BACT</name>
<sequence length="425" mass="48038">MKIGFLVGDIANISGGSNVILEYASRLQDLGHEAVLITPGPVKLTYPLWHPRLADLPRRSLAEAEGESFDFALATWWITFYDLWRVNARVYGYLNQSLESRFHAERHYKLLNRQTYSLPLLFVTEAKWLVEFIQTLQPEGRTLYVQNGLSRDHFPCVQAPPKRDGKLRVLVEGPWGVGFKGVPETFEVLELAAEQGVQFETGWLASSSGGQKPTVGGQPVQVHERIPINQVHQVYGQYDVLLKLSRVEGMFGPPLEMFSQGGTAITYTVTGTDEYMVHGQNSLMVEPYNHRQIVQFLRLLSTQPAYLAHLRENALATAKAFTDWESSTRQVASGLEALHAEGWTNTHLRPALAAMSTMHGHWLDDVWRAERGGHSPLHPYVGPGEQVLLERYRQFKKSRPVRALQKLVSDDLKKSLRARFTRVLS</sequence>
<dbReference type="Pfam" id="PF00534">
    <property type="entry name" value="Glycos_transf_1"/>
    <property type="match status" value="1"/>
</dbReference>
<evidence type="ECO:0000313" key="3">
    <source>
        <dbReference type="Proteomes" id="UP000268313"/>
    </source>
</evidence>
<dbReference type="AlphaFoldDB" id="A0A3A8K818"/>